<dbReference type="GO" id="GO:0000976">
    <property type="term" value="F:transcription cis-regulatory region binding"/>
    <property type="evidence" value="ECO:0007669"/>
    <property type="project" value="TreeGrafter"/>
</dbReference>
<dbReference type="InterPro" id="IPR046335">
    <property type="entry name" value="LacI/GalR-like_sensor"/>
</dbReference>
<keyword evidence="3" id="KW-0804">Transcription</keyword>
<dbReference type="NCBIfam" id="TIGR00254">
    <property type="entry name" value="GGDEF"/>
    <property type="match status" value="1"/>
</dbReference>
<dbReference type="SUPFAM" id="SSF55073">
    <property type="entry name" value="Nucleotide cyclase"/>
    <property type="match status" value="1"/>
</dbReference>
<dbReference type="PROSITE" id="PS50887">
    <property type="entry name" value="GGDEF"/>
    <property type="match status" value="1"/>
</dbReference>
<dbReference type="Proteomes" id="UP000606720">
    <property type="component" value="Unassembled WGS sequence"/>
</dbReference>
<dbReference type="RefSeq" id="WP_186867095.1">
    <property type="nucleotide sequence ID" value="NZ_JACOPH010000007.1"/>
</dbReference>
<keyword evidence="1" id="KW-0805">Transcription regulation</keyword>
<feature type="domain" description="GGDEF" evidence="4">
    <location>
        <begin position="646"/>
        <end position="776"/>
    </location>
</feature>
<dbReference type="InterPro" id="IPR000160">
    <property type="entry name" value="GGDEF_dom"/>
</dbReference>
<gene>
    <name evidence="5" type="ORF">H8S17_09240</name>
</gene>
<dbReference type="InterPro" id="IPR043128">
    <property type="entry name" value="Rev_trsase/Diguanyl_cyclase"/>
</dbReference>
<organism evidence="5 6">
    <name type="scientific">Roseburia zhanii</name>
    <dbReference type="NCBI Taxonomy" id="2763064"/>
    <lineage>
        <taxon>Bacteria</taxon>
        <taxon>Bacillati</taxon>
        <taxon>Bacillota</taxon>
        <taxon>Clostridia</taxon>
        <taxon>Lachnospirales</taxon>
        <taxon>Lachnospiraceae</taxon>
        <taxon>Roseburia</taxon>
    </lineage>
</organism>
<dbReference type="CDD" id="cd01949">
    <property type="entry name" value="GGDEF"/>
    <property type="match status" value="1"/>
</dbReference>
<proteinExistence type="predicted"/>
<evidence type="ECO:0000259" key="4">
    <source>
        <dbReference type="PROSITE" id="PS50887"/>
    </source>
</evidence>
<keyword evidence="2" id="KW-0238">DNA-binding</keyword>
<dbReference type="EMBL" id="JACOPH010000007">
    <property type="protein sequence ID" value="MBC5714389.1"/>
    <property type="molecule type" value="Genomic_DNA"/>
</dbReference>
<dbReference type="AlphaFoldDB" id="A0A923LNW8"/>
<dbReference type="GO" id="GO:0003700">
    <property type="term" value="F:DNA-binding transcription factor activity"/>
    <property type="evidence" value="ECO:0007669"/>
    <property type="project" value="TreeGrafter"/>
</dbReference>
<dbReference type="InterPro" id="IPR028082">
    <property type="entry name" value="Peripla_BP_I"/>
</dbReference>
<dbReference type="SMART" id="SM00267">
    <property type="entry name" value="GGDEF"/>
    <property type="match status" value="1"/>
</dbReference>
<dbReference type="Pfam" id="PF13377">
    <property type="entry name" value="Peripla_BP_3"/>
    <property type="match status" value="1"/>
</dbReference>
<dbReference type="Gene3D" id="3.40.50.2300">
    <property type="match status" value="2"/>
</dbReference>
<sequence>MKKGRGNRPTIGIMLGDVESDYTVELVRGFYSCAREENVNIVFLLGPQIPQYCADILAYNLDGDYNYQFDTIYDYVHYMQFDVLIIATGSLSYYYHNYDKKAFLESHAKVPYILIQDTSDTEKVPYLISDNYVGMRSCMEHLVKDHGYKKIAFLSGPKVNIEAQERLRAYLDVMQENGYMVDEKMIAYGNFTELVETHVRRLLDENPDLEAIACANDNMAKGCYKVCKERHMVVGRDIAITGYDDVDLAKKMQPPLTSVSQRSFHFSYTALRKAIALYKGEQVGSEKAKTLLVKRGSCGCHIGDLQNGGLSAQTDLDAYIEKSVKNLESILFSGLPYKKDKEHFCALLERYFAYISKHVLKETSEDFVMDDLLGVLQEFVGYPHISRQGLLMHVTEVVQVLAANVTDSKAKELLLYIISATQQFIYNSINKTMEKEMLELNRKAWFVPSFTRDLNRKGSRGDLREVMRPVLERFRMMKVKSCYVYLFAKPVVHDEQALFRLPEKMYLAAYYTPEKMACYSSEVSPYITAKNGFTSFLPEAADPAILTSFILFSGDKQYGILLCDVEQEDMSFLQICGMQLGALFRYLDLNWVEQESYQELQKSLKVISEKNNILSFISEYDELSGLLNRRGFMERILTCLEQNDGRKAYLIFCDLDHLKEINDSFGHTAGDFAIESAAKRLKQVLPKDAITARIGGDEFVSLVLSDLPGFKDALLLQLEQAAERFNSNGQIPYYVEISTGIWEFYCEPQTDINELMNKSDELLYEAKKNRRRTICK</sequence>
<dbReference type="SUPFAM" id="SSF53822">
    <property type="entry name" value="Periplasmic binding protein-like I"/>
    <property type="match status" value="1"/>
</dbReference>
<dbReference type="PANTHER" id="PTHR30146">
    <property type="entry name" value="LACI-RELATED TRANSCRIPTIONAL REPRESSOR"/>
    <property type="match status" value="1"/>
</dbReference>
<comment type="caution">
    <text evidence="5">The sequence shown here is derived from an EMBL/GenBank/DDBJ whole genome shotgun (WGS) entry which is preliminary data.</text>
</comment>
<protein>
    <submittedName>
        <fullName evidence="5">GGDEF domain-containing protein</fullName>
    </submittedName>
</protein>
<evidence type="ECO:0000313" key="6">
    <source>
        <dbReference type="Proteomes" id="UP000606720"/>
    </source>
</evidence>
<dbReference type="InterPro" id="IPR029787">
    <property type="entry name" value="Nucleotide_cyclase"/>
</dbReference>
<reference evidence="5" key="1">
    <citation type="submission" date="2020-08" db="EMBL/GenBank/DDBJ databases">
        <title>Genome public.</title>
        <authorList>
            <person name="Liu C."/>
            <person name="Sun Q."/>
        </authorList>
    </citation>
    <scope>NUCLEOTIDE SEQUENCE</scope>
    <source>
        <strain evidence="5">BX1005</strain>
    </source>
</reference>
<dbReference type="Gene3D" id="3.30.70.270">
    <property type="match status" value="1"/>
</dbReference>
<name>A0A923LNW8_9FIRM</name>
<dbReference type="PANTHER" id="PTHR30146:SF24">
    <property type="entry name" value="XYLOSE OPERON REGULATORY PROTEIN"/>
    <property type="match status" value="1"/>
</dbReference>
<evidence type="ECO:0000256" key="1">
    <source>
        <dbReference type="ARBA" id="ARBA00023015"/>
    </source>
</evidence>
<keyword evidence="6" id="KW-1185">Reference proteome</keyword>
<evidence type="ECO:0000256" key="2">
    <source>
        <dbReference type="ARBA" id="ARBA00023125"/>
    </source>
</evidence>
<accession>A0A923LNW8</accession>
<evidence type="ECO:0000256" key="3">
    <source>
        <dbReference type="ARBA" id="ARBA00023163"/>
    </source>
</evidence>
<dbReference type="Pfam" id="PF00990">
    <property type="entry name" value="GGDEF"/>
    <property type="match status" value="1"/>
</dbReference>
<dbReference type="CDD" id="cd06267">
    <property type="entry name" value="PBP1_LacI_sugar_binding-like"/>
    <property type="match status" value="1"/>
</dbReference>
<evidence type="ECO:0000313" key="5">
    <source>
        <dbReference type="EMBL" id="MBC5714389.1"/>
    </source>
</evidence>